<name>A0A5C2S990_9APHY</name>
<dbReference type="EMBL" id="ML122269">
    <property type="protein sequence ID" value="RPD59634.1"/>
    <property type="molecule type" value="Genomic_DNA"/>
</dbReference>
<sequence>MIIYLDRKFALQDGSNSLPSRHFCAFATGLSCRSESRHAFPVAGSSITSMARGFSSRFGSVRAHQMTCICRSGHGQIQNHRVGLHDRDSAAQVK</sequence>
<dbReference type="AlphaFoldDB" id="A0A5C2S990"/>
<protein>
    <submittedName>
        <fullName evidence="1">Uncharacterized protein</fullName>
    </submittedName>
</protein>
<accession>A0A5C2S990</accession>
<reference evidence="1" key="1">
    <citation type="journal article" date="2018" name="Genome Biol. Evol.">
        <title>Genomics and development of Lentinus tigrinus, a white-rot wood-decaying mushroom with dimorphic fruiting bodies.</title>
        <authorList>
            <person name="Wu B."/>
            <person name="Xu Z."/>
            <person name="Knudson A."/>
            <person name="Carlson A."/>
            <person name="Chen N."/>
            <person name="Kovaka S."/>
            <person name="LaButti K."/>
            <person name="Lipzen A."/>
            <person name="Pennachio C."/>
            <person name="Riley R."/>
            <person name="Schakwitz W."/>
            <person name="Umezawa K."/>
            <person name="Ohm R.A."/>
            <person name="Grigoriev I.V."/>
            <person name="Nagy L.G."/>
            <person name="Gibbons J."/>
            <person name="Hibbett D."/>
        </authorList>
    </citation>
    <scope>NUCLEOTIDE SEQUENCE [LARGE SCALE GENOMIC DNA]</scope>
    <source>
        <strain evidence="1">ALCF2SS1-6</strain>
    </source>
</reference>
<evidence type="ECO:0000313" key="1">
    <source>
        <dbReference type="EMBL" id="RPD59634.1"/>
    </source>
</evidence>
<organism evidence="1 2">
    <name type="scientific">Lentinus tigrinus ALCF2SS1-6</name>
    <dbReference type="NCBI Taxonomy" id="1328759"/>
    <lineage>
        <taxon>Eukaryota</taxon>
        <taxon>Fungi</taxon>
        <taxon>Dikarya</taxon>
        <taxon>Basidiomycota</taxon>
        <taxon>Agaricomycotina</taxon>
        <taxon>Agaricomycetes</taxon>
        <taxon>Polyporales</taxon>
        <taxon>Polyporaceae</taxon>
        <taxon>Lentinus</taxon>
    </lineage>
</organism>
<dbReference type="PROSITE" id="PS51257">
    <property type="entry name" value="PROKAR_LIPOPROTEIN"/>
    <property type="match status" value="1"/>
</dbReference>
<evidence type="ECO:0000313" key="2">
    <source>
        <dbReference type="Proteomes" id="UP000313359"/>
    </source>
</evidence>
<dbReference type="Proteomes" id="UP000313359">
    <property type="component" value="Unassembled WGS sequence"/>
</dbReference>
<gene>
    <name evidence="1" type="ORF">L227DRAFT_154486</name>
</gene>
<keyword evidence="2" id="KW-1185">Reference proteome</keyword>
<proteinExistence type="predicted"/>